<dbReference type="EMBL" id="QGMY01000006">
    <property type="protein sequence ID" value="PWR72704.1"/>
    <property type="molecule type" value="Genomic_DNA"/>
</dbReference>
<keyword evidence="10" id="KW-1185">Reference proteome</keyword>
<feature type="binding site" evidence="7">
    <location>
        <position position="84"/>
    </location>
    <ligand>
        <name>Mg(2+)</name>
        <dbReference type="ChEBI" id="CHEBI:18420"/>
    </ligand>
</feature>
<dbReference type="GeneID" id="97548606"/>
<keyword evidence="6 7" id="KW-0368">Histidine biosynthesis</keyword>
<dbReference type="GO" id="GO:0004635">
    <property type="term" value="F:phosphoribosyl-AMP cyclohydrolase activity"/>
    <property type="evidence" value="ECO:0007669"/>
    <property type="project" value="UniProtKB-UniRule"/>
</dbReference>
<evidence type="ECO:0000256" key="5">
    <source>
        <dbReference type="ARBA" id="ARBA00022801"/>
    </source>
</evidence>
<keyword evidence="7" id="KW-0479">Metal-binding</keyword>
<keyword evidence="7" id="KW-0862">Zinc</keyword>
<comment type="cofactor">
    <cofactor evidence="7">
        <name>Zn(2+)</name>
        <dbReference type="ChEBI" id="CHEBI:29105"/>
    </cofactor>
    <text evidence="7">Binds 1 zinc ion per subunit.</text>
</comment>
<accession>A0A2V2MX21</accession>
<dbReference type="Pfam" id="PF01502">
    <property type="entry name" value="PRA-CH"/>
    <property type="match status" value="1"/>
</dbReference>
<evidence type="ECO:0000256" key="2">
    <source>
        <dbReference type="ARBA" id="ARBA00005169"/>
    </source>
</evidence>
<evidence type="ECO:0000256" key="4">
    <source>
        <dbReference type="ARBA" id="ARBA00022605"/>
    </source>
</evidence>
<feature type="binding site" evidence="7">
    <location>
        <position position="80"/>
    </location>
    <ligand>
        <name>Mg(2+)</name>
        <dbReference type="ChEBI" id="CHEBI:18420"/>
    </ligand>
</feature>
<keyword evidence="5 7" id="KW-0378">Hydrolase</keyword>
<evidence type="ECO:0000256" key="1">
    <source>
        <dbReference type="ARBA" id="ARBA00000024"/>
    </source>
</evidence>
<dbReference type="AlphaFoldDB" id="A0A2V2MX21"/>
<feature type="binding site" evidence="7">
    <location>
        <position position="97"/>
    </location>
    <ligand>
        <name>Zn(2+)</name>
        <dbReference type="ChEBI" id="CHEBI:29105"/>
        <note>ligand shared between dimeric partners</note>
    </ligand>
</feature>
<comment type="subcellular location">
    <subcellularLocation>
        <location evidence="7">Cytoplasm</location>
    </subcellularLocation>
</comment>
<dbReference type="PANTHER" id="PTHR42945:SF1">
    <property type="entry name" value="HISTIDINE BIOSYNTHESIS BIFUNCTIONAL PROTEIN HIS7"/>
    <property type="match status" value="1"/>
</dbReference>
<dbReference type="GO" id="GO:0000287">
    <property type="term" value="F:magnesium ion binding"/>
    <property type="evidence" value="ECO:0007669"/>
    <property type="project" value="UniProtKB-UniRule"/>
</dbReference>
<keyword evidence="3 7" id="KW-0963">Cytoplasm</keyword>
<dbReference type="OrthoDB" id="5853at2157"/>
<dbReference type="UniPathway" id="UPA00031">
    <property type="reaction ID" value="UER00008"/>
</dbReference>
<keyword evidence="4 7" id="KW-0028">Amino-acid biosynthesis</keyword>
<comment type="similarity">
    <text evidence="7">Belongs to the PRA-CH family.</text>
</comment>
<comment type="pathway">
    <text evidence="2 7">Amino-acid biosynthesis; L-histidine biosynthesis; L-histidine from 5-phospho-alpha-D-ribose 1-diphosphate: step 3/9.</text>
</comment>
<protein>
    <recommendedName>
        <fullName evidence="7">Phosphoribosyl-AMP cyclohydrolase</fullName>
        <shortName evidence="7">PRA-CH</shortName>
        <ecNumber evidence="7">3.5.4.19</ecNumber>
    </recommendedName>
</protein>
<organism evidence="9 10">
    <name type="scientific">Methanospirillum lacunae</name>
    <dbReference type="NCBI Taxonomy" id="668570"/>
    <lineage>
        <taxon>Archaea</taxon>
        <taxon>Methanobacteriati</taxon>
        <taxon>Methanobacteriota</taxon>
        <taxon>Stenosarchaea group</taxon>
        <taxon>Methanomicrobia</taxon>
        <taxon>Methanomicrobiales</taxon>
        <taxon>Methanospirillaceae</taxon>
        <taxon>Methanospirillum</taxon>
    </lineage>
</organism>
<evidence type="ECO:0000313" key="10">
    <source>
        <dbReference type="Proteomes" id="UP000245657"/>
    </source>
</evidence>
<dbReference type="GO" id="GO:0004636">
    <property type="term" value="F:phosphoribosyl-ATP diphosphatase activity"/>
    <property type="evidence" value="ECO:0007669"/>
    <property type="project" value="UniProtKB-ARBA"/>
</dbReference>
<proteinExistence type="inferred from homology"/>
<evidence type="ECO:0000256" key="7">
    <source>
        <dbReference type="HAMAP-Rule" id="MF_01021"/>
    </source>
</evidence>
<dbReference type="GO" id="GO:0008270">
    <property type="term" value="F:zinc ion binding"/>
    <property type="evidence" value="ECO:0007669"/>
    <property type="project" value="UniProtKB-UniRule"/>
</dbReference>
<dbReference type="InterPro" id="IPR002496">
    <property type="entry name" value="PRib_AMP_CycHydrolase_dom"/>
</dbReference>
<sequence>MKDVESGLVELSFDEQGLIPVITQDHETKDVLMLAYATREAVDLTQKSGYAHYYSRSRKKIWKKGEESGNLQKVYEIRVDCDADTLIYIVSQQCAACHTGHWTCFYRTISGKIIADRLFEPDKVYNKSNE</sequence>
<comment type="catalytic activity">
    <reaction evidence="1 7">
        <text>1-(5-phospho-beta-D-ribosyl)-5'-AMP + H2O = 1-(5-phospho-beta-D-ribosyl)-5-[(5-phospho-beta-D-ribosylamino)methylideneamino]imidazole-4-carboxamide</text>
        <dbReference type="Rhea" id="RHEA:20049"/>
        <dbReference type="ChEBI" id="CHEBI:15377"/>
        <dbReference type="ChEBI" id="CHEBI:58435"/>
        <dbReference type="ChEBI" id="CHEBI:59457"/>
        <dbReference type="EC" id="3.5.4.19"/>
    </reaction>
</comment>
<dbReference type="HAMAP" id="MF_01021">
    <property type="entry name" value="HisI"/>
    <property type="match status" value="1"/>
</dbReference>
<evidence type="ECO:0000256" key="3">
    <source>
        <dbReference type="ARBA" id="ARBA00022490"/>
    </source>
</evidence>
<evidence type="ECO:0000259" key="8">
    <source>
        <dbReference type="Pfam" id="PF01502"/>
    </source>
</evidence>
<comment type="function">
    <text evidence="7">Catalyzes the hydrolysis of the adenine ring of phosphoribosyl-AMP.</text>
</comment>
<comment type="subunit">
    <text evidence="7">Homodimer.</text>
</comment>
<name>A0A2V2MX21_9EURY</name>
<comment type="cofactor">
    <cofactor evidence="7">
        <name>Mg(2+)</name>
        <dbReference type="ChEBI" id="CHEBI:18420"/>
    </cofactor>
    <text evidence="7">Binds 1 Mg(2+) ion per subunit.</text>
</comment>
<reference evidence="9 10" key="1">
    <citation type="submission" date="2018-05" db="EMBL/GenBank/DDBJ databases">
        <title>Draft genome of Methanospirillum lacunae Ki8-1.</title>
        <authorList>
            <person name="Dueholm M.S."/>
            <person name="Nielsen P.H."/>
            <person name="Bakmann L.F."/>
            <person name="Otzen D.E."/>
        </authorList>
    </citation>
    <scope>NUCLEOTIDE SEQUENCE [LARGE SCALE GENOMIC DNA]</scope>
    <source>
        <strain evidence="9 10">Ki8-1</strain>
    </source>
</reference>
<feature type="binding site" evidence="7">
    <location>
        <position position="104"/>
    </location>
    <ligand>
        <name>Zn(2+)</name>
        <dbReference type="ChEBI" id="CHEBI:29105"/>
        <note>ligand shared between dimeric partners</note>
    </ligand>
</feature>
<feature type="binding site" evidence="7">
    <location>
        <position position="82"/>
    </location>
    <ligand>
        <name>Mg(2+)</name>
        <dbReference type="ChEBI" id="CHEBI:18420"/>
    </ligand>
</feature>
<dbReference type="RefSeq" id="WP_109968215.1">
    <property type="nucleotide sequence ID" value="NZ_CP176093.1"/>
</dbReference>
<feature type="domain" description="Phosphoribosyl-AMP cyclohydrolase" evidence="8">
    <location>
        <begin position="33"/>
        <end position="106"/>
    </location>
</feature>
<dbReference type="FunFam" id="3.10.20.810:FF:000001">
    <property type="entry name" value="Histidine biosynthesis bifunctional protein HisIE"/>
    <property type="match status" value="1"/>
</dbReference>
<feature type="binding site" evidence="7">
    <location>
        <position position="81"/>
    </location>
    <ligand>
        <name>Zn(2+)</name>
        <dbReference type="ChEBI" id="CHEBI:29105"/>
        <note>ligand shared between dimeric partners</note>
    </ligand>
</feature>
<dbReference type="InterPro" id="IPR026660">
    <property type="entry name" value="PRA-CH"/>
</dbReference>
<dbReference type="InterPro" id="IPR038019">
    <property type="entry name" value="PRib_AMP_CycHydrolase_sf"/>
</dbReference>
<evidence type="ECO:0000256" key="6">
    <source>
        <dbReference type="ARBA" id="ARBA00023102"/>
    </source>
</evidence>
<dbReference type="Gene3D" id="3.10.20.810">
    <property type="entry name" value="Phosphoribosyl-AMP cyclohydrolase"/>
    <property type="match status" value="1"/>
</dbReference>
<dbReference type="Proteomes" id="UP000245657">
    <property type="component" value="Unassembled WGS sequence"/>
</dbReference>
<dbReference type="EC" id="3.5.4.19" evidence="7"/>
<evidence type="ECO:0000313" key="9">
    <source>
        <dbReference type="EMBL" id="PWR72704.1"/>
    </source>
</evidence>
<keyword evidence="7" id="KW-0460">Magnesium</keyword>
<dbReference type="GO" id="GO:0000105">
    <property type="term" value="P:L-histidine biosynthetic process"/>
    <property type="evidence" value="ECO:0007669"/>
    <property type="project" value="UniProtKB-UniRule"/>
</dbReference>
<dbReference type="PANTHER" id="PTHR42945">
    <property type="entry name" value="HISTIDINE BIOSYNTHESIS BIFUNCTIONAL PROTEIN"/>
    <property type="match status" value="1"/>
</dbReference>
<dbReference type="GO" id="GO:0005737">
    <property type="term" value="C:cytoplasm"/>
    <property type="evidence" value="ECO:0007669"/>
    <property type="project" value="UniProtKB-SubCell"/>
</dbReference>
<dbReference type="SUPFAM" id="SSF141734">
    <property type="entry name" value="HisI-like"/>
    <property type="match status" value="1"/>
</dbReference>
<dbReference type="NCBIfam" id="NF000768">
    <property type="entry name" value="PRK00051.1"/>
    <property type="match status" value="1"/>
</dbReference>
<comment type="caution">
    <text evidence="9">The sequence shown here is derived from an EMBL/GenBank/DDBJ whole genome shotgun (WGS) entry which is preliminary data.</text>
</comment>
<gene>
    <name evidence="7" type="primary">hisI</name>
    <name evidence="9" type="ORF">DK846_07025</name>
</gene>